<keyword evidence="11" id="KW-1185">Reference proteome</keyword>
<evidence type="ECO:0000256" key="7">
    <source>
        <dbReference type="PROSITE-ProRule" id="PRU01360"/>
    </source>
</evidence>
<evidence type="ECO:0000313" key="10">
    <source>
        <dbReference type="EMBL" id="PWE00913.1"/>
    </source>
</evidence>
<protein>
    <submittedName>
        <fullName evidence="10">SusC/RagA family TonB-linked outer membrane protein</fullName>
    </submittedName>
</protein>
<dbReference type="InterPro" id="IPR023996">
    <property type="entry name" value="TonB-dep_OMP_SusC/RagA"/>
</dbReference>
<feature type="domain" description="TonB-dependent receptor plug" evidence="9">
    <location>
        <begin position="104"/>
        <end position="225"/>
    </location>
</feature>
<dbReference type="PROSITE" id="PS52016">
    <property type="entry name" value="TONB_DEPENDENT_REC_3"/>
    <property type="match status" value="1"/>
</dbReference>
<keyword evidence="6 7" id="KW-0998">Cell outer membrane</keyword>
<dbReference type="InterPro" id="IPR037066">
    <property type="entry name" value="Plug_dom_sf"/>
</dbReference>
<dbReference type="InterPro" id="IPR012910">
    <property type="entry name" value="Plug_dom"/>
</dbReference>
<comment type="caution">
    <text evidence="10">The sequence shown here is derived from an EMBL/GenBank/DDBJ whole genome shotgun (WGS) entry which is preliminary data.</text>
</comment>
<dbReference type="FunFam" id="2.60.40.1120:FF:000003">
    <property type="entry name" value="Outer membrane protein Omp121"/>
    <property type="match status" value="1"/>
</dbReference>
<dbReference type="Gene3D" id="2.40.170.20">
    <property type="entry name" value="TonB-dependent receptor, beta-barrel domain"/>
    <property type="match status" value="1"/>
</dbReference>
<feature type="compositionally biased region" description="Polar residues" evidence="8">
    <location>
        <begin position="1"/>
        <end position="15"/>
    </location>
</feature>
<accession>A0A2U2BD00</accession>
<evidence type="ECO:0000256" key="3">
    <source>
        <dbReference type="ARBA" id="ARBA00022452"/>
    </source>
</evidence>
<gene>
    <name evidence="10" type="ORF">DDZ16_04685</name>
</gene>
<proteinExistence type="inferred from homology"/>
<feature type="region of interest" description="Disordered" evidence="8">
    <location>
        <begin position="1"/>
        <end position="23"/>
    </location>
</feature>
<evidence type="ECO:0000256" key="8">
    <source>
        <dbReference type="SAM" id="MobiDB-lite"/>
    </source>
</evidence>
<dbReference type="OrthoDB" id="9768177at2"/>
<organism evidence="10 11">
    <name type="scientific">Marinilabilia rubra</name>
    <dbReference type="NCBI Taxonomy" id="2162893"/>
    <lineage>
        <taxon>Bacteria</taxon>
        <taxon>Pseudomonadati</taxon>
        <taxon>Bacteroidota</taxon>
        <taxon>Bacteroidia</taxon>
        <taxon>Marinilabiliales</taxon>
        <taxon>Marinilabiliaceae</taxon>
        <taxon>Marinilabilia</taxon>
    </lineage>
</organism>
<dbReference type="Gene3D" id="2.170.130.10">
    <property type="entry name" value="TonB-dependent receptor, plug domain"/>
    <property type="match status" value="1"/>
</dbReference>
<name>A0A2U2BD00_9BACT</name>
<evidence type="ECO:0000256" key="2">
    <source>
        <dbReference type="ARBA" id="ARBA00022448"/>
    </source>
</evidence>
<dbReference type="InterPro" id="IPR036942">
    <property type="entry name" value="Beta-barrel_TonB_sf"/>
</dbReference>
<keyword evidence="3 7" id="KW-1134">Transmembrane beta strand</keyword>
<dbReference type="InterPro" id="IPR039426">
    <property type="entry name" value="TonB-dep_rcpt-like"/>
</dbReference>
<dbReference type="Gene3D" id="2.60.40.1120">
    <property type="entry name" value="Carboxypeptidase-like, regulatory domain"/>
    <property type="match status" value="1"/>
</dbReference>
<sequence length="1020" mass="111189">MDMQQGKSVTVQGTVQDPGGEPIPGVNIVVGGTTQGTITNMDGEYTLDAPSDGTLVFSFIGFTSQSVPVEGRSTINVTLEEEAVGLDEVVVTALGIKRERKALGYSMQEIGGDEVLESREANVANSLSGKVSGLQVIKSSAGPAASSKIVLRGNSSLTGDNQPLIVVDGIPVDNFTGAENNDYWNPSLDMGNGLGDINPEDIESMSVLKGASAAALYGSRAGNGVILITTKSGKEQKGVGITVSASLGIESIFTNPDMQKTFGQGTEKTFDNQSTSSWGPKIEGQELEMWDGQTRPLQAYDNVGNYFDTGISQDYSVSFQQKYDNTSVYTSFTHKDDQSMIPGSDLKRTNLTARVSNVFGPNEKWSMDTKVQYINTNAQNRPLLGVNASNAYYTMYLLPVSLDIRKFDPSVDENGNMIWYGSSSQVNPYWGANYNLNEDSRDRFILHSSLKYEFNDWLNAEVKGGSDRYTTNTESKVYGGSPLTPTGRYSLGKQVFHENNFSALINASRDNLFGKVGGSAMLGGNLMARKNSGLKSNSGELEVPNLFALNNGVDNPTISESFVEKKINSLYGNVQVNYDSYLFVEGTFRNDWSSTLSEENRSFFYPSVTTSLIATDMVDKMGGTLPAWLTFGKIRASYAEVGNDLSPYQLYNTYWIGKDPLGNTTAGVDDILFNPNVRSELIKSLEFGAELRLFSNRLALDFSWYKSNATRQLINLPMDPQSGYRYKKINAGDIQNKGIELMANAHLIKQPGGFNWNMQINYSKNENTVEELAEDVQTYELGGFDNVKVMAEAGAMYGEIYGTTFLRVTDENSEHYGELLLDGNGLPQADPELKKLGNQQPDAMLGVINSFSYKGLNLSFQVDGRFGGEIFSGTNQGMQLAGTAAVTAPGGEREDMVVDGVYESSGSYVVNDQSVTTQQYWTAVAGNGNVGIVEANVYDATNIRLRNINLSYKLPQRWIKGSPLQRAKIGMTLNNVWLIHSNLNGVDPESVFATGSNAVGFENAAPPTSRTYLFNLTLGF</sequence>
<dbReference type="EMBL" id="QEWP01000002">
    <property type="protein sequence ID" value="PWE00913.1"/>
    <property type="molecule type" value="Genomic_DNA"/>
</dbReference>
<dbReference type="InterPro" id="IPR023997">
    <property type="entry name" value="TonB-dep_OMP_SusC/RagA_CS"/>
</dbReference>
<dbReference type="NCBIfam" id="TIGR04057">
    <property type="entry name" value="SusC_RagA_signa"/>
    <property type="match status" value="1"/>
</dbReference>
<evidence type="ECO:0000256" key="6">
    <source>
        <dbReference type="ARBA" id="ARBA00023237"/>
    </source>
</evidence>
<dbReference type="Proteomes" id="UP000244956">
    <property type="component" value="Unassembled WGS sequence"/>
</dbReference>
<dbReference type="Pfam" id="PF13715">
    <property type="entry name" value="CarbopepD_reg_2"/>
    <property type="match status" value="1"/>
</dbReference>
<evidence type="ECO:0000256" key="1">
    <source>
        <dbReference type="ARBA" id="ARBA00004571"/>
    </source>
</evidence>
<evidence type="ECO:0000259" key="9">
    <source>
        <dbReference type="Pfam" id="PF07715"/>
    </source>
</evidence>
<dbReference type="GO" id="GO:0009279">
    <property type="term" value="C:cell outer membrane"/>
    <property type="evidence" value="ECO:0007669"/>
    <property type="project" value="UniProtKB-SubCell"/>
</dbReference>
<dbReference type="SUPFAM" id="SSF56935">
    <property type="entry name" value="Porins"/>
    <property type="match status" value="1"/>
</dbReference>
<dbReference type="InterPro" id="IPR008969">
    <property type="entry name" value="CarboxyPept-like_regulatory"/>
</dbReference>
<dbReference type="SUPFAM" id="SSF49464">
    <property type="entry name" value="Carboxypeptidase regulatory domain-like"/>
    <property type="match status" value="1"/>
</dbReference>
<keyword evidence="5 7" id="KW-0472">Membrane</keyword>
<evidence type="ECO:0000256" key="5">
    <source>
        <dbReference type="ARBA" id="ARBA00023136"/>
    </source>
</evidence>
<evidence type="ECO:0000256" key="4">
    <source>
        <dbReference type="ARBA" id="ARBA00022692"/>
    </source>
</evidence>
<keyword evidence="4 7" id="KW-0812">Transmembrane</keyword>
<reference evidence="10 11" key="1">
    <citation type="submission" date="2018-05" db="EMBL/GenBank/DDBJ databases">
        <title>Marinilabilia rubrum sp. nov., isolated from saltern sediment.</title>
        <authorList>
            <person name="Zhang R."/>
        </authorList>
    </citation>
    <scope>NUCLEOTIDE SEQUENCE [LARGE SCALE GENOMIC DNA]</scope>
    <source>
        <strain evidence="10 11">WTE16</strain>
    </source>
</reference>
<dbReference type="Pfam" id="PF07715">
    <property type="entry name" value="Plug"/>
    <property type="match status" value="1"/>
</dbReference>
<dbReference type="NCBIfam" id="TIGR04056">
    <property type="entry name" value="OMP_RagA_SusC"/>
    <property type="match status" value="1"/>
</dbReference>
<comment type="similarity">
    <text evidence="7">Belongs to the TonB-dependent receptor family.</text>
</comment>
<keyword evidence="2 7" id="KW-0813">Transport</keyword>
<dbReference type="AlphaFoldDB" id="A0A2U2BD00"/>
<evidence type="ECO:0000313" key="11">
    <source>
        <dbReference type="Proteomes" id="UP000244956"/>
    </source>
</evidence>
<comment type="subcellular location">
    <subcellularLocation>
        <location evidence="1 7">Cell outer membrane</location>
        <topology evidence="1 7">Multi-pass membrane protein</topology>
    </subcellularLocation>
</comment>